<evidence type="ECO:0000313" key="1">
    <source>
        <dbReference type="EMBL" id="KAF6741004.1"/>
    </source>
</evidence>
<accession>A0A8H6LSU1</accession>
<reference evidence="1 2" key="1">
    <citation type="submission" date="2020-07" db="EMBL/GenBank/DDBJ databases">
        <title>Comparative genomics of pyrophilous fungi reveals a link between fire events and developmental genes.</title>
        <authorList>
            <consortium name="DOE Joint Genome Institute"/>
            <person name="Steindorff A.S."/>
            <person name="Carver A."/>
            <person name="Calhoun S."/>
            <person name="Stillman K."/>
            <person name="Liu H."/>
            <person name="Lipzen A."/>
            <person name="Pangilinan J."/>
            <person name="Labutti K."/>
            <person name="Bruns T.D."/>
            <person name="Grigoriev I.V."/>
        </authorList>
    </citation>
    <scope>NUCLEOTIDE SEQUENCE [LARGE SCALE GENOMIC DNA]</scope>
    <source>
        <strain evidence="1 2">CBS 144469</strain>
    </source>
</reference>
<evidence type="ECO:0008006" key="3">
    <source>
        <dbReference type="Google" id="ProtNLM"/>
    </source>
</evidence>
<proteinExistence type="predicted"/>
<sequence>MFLILPCLIEFTIPYVPDPYVFRFDGRFRFLSLSLVKDCWTRKSRQGVITHTSYFVVKEFNDDIIWKKELQVLEELRGLRGVARLLGSGRRMNGGPFIVTENAGEPTNKDVEEPSDWYDVAPLIGEIHARGWHHHDLHGGNVLNNGKGNLTVIDFGNAVRAADCVGDCPDNLWMDDI</sequence>
<gene>
    <name evidence="1" type="ORF">DFP72DRAFT_345725</name>
</gene>
<dbReference type="EMBL" id="JACGCI010000306">
    <property type="protein sequence ID" value="KAF6741004.1"/>
    <property type="molecule type" value="Genomic_DNA"/>
</dbReference>
<dbReference type="SUPFAM" id="SSF56112">
    <property type="entry name" value="Protein kinase-like (PK-like)"/>
    <property type="match status" value="1"/>
</dbReference>
<comment type="caution">
    <text evidence="1">The sequence shown here is derived from an EMBL/GenBank/DDBJ whole genome shotgun (WGS) entry which is preliminary data.</text>
</comment>
<name>A0A8H6LSU1_9AGAR</name>
<dbReference type="OrthoDB" id="2523927at2759"/>
<dbReference type="InterPro" id="IPR011009">
    <property type="entry name" value="Kinase-like_dom_sf"/>
</dbReference>
<protein>
    <recommendedName>
        <fullName evidence="3">Protein kinase domain-containing protein</fullName>
    </recommendedName>
</protein>
<organism evidence="1 2">
    <name type="scientific">Ephemerocybe angulata</name>
    <dbReference type="NCBI Taxonomy" id="980116"/>
    <lineage>
        <taxon>Eukaryota</taxon>
        <taxon>Fungi</taxon>
        <taxon>Dikarya</taxon>
        <taxon>Basidiomycota</taxon>
        <taxon>Agaricomycotina</taxon>
        <taxon>Agaricomycetes</taxon>
        <taxon>Agaricomycetidae</taxon>
        <taxon>Agaricales</taxon>
        <taxon>Agaricineae</taxon>
        <taxon>Psathyrellaceae</taxon>
        <taxon>Ephemerocybe</taxon>
    </lineage>
</organism>
<keyword evidence="2" id="KW-1185">Reference proteome</keyword>
<dbReference type="Gene3D" id="1.10.510.10">
    <property type="entry name" value="Transferase(Phosphotransferase) domain 1"/>
    <property type="match status" value="1"/>
</dbReference>
<dbReference type="AlphaFoldDB" id="A0A8H6LSU1"/>
<dbReference type="Proteomes" id="UP000521943">
    <property type="component" value="Unassembled WGS sequence"/>
</dbReference>
<evidence type="ECO:0000313" key="2">
    <source>
        <dbReference type="Proteomes" id="UP000521943"/>
    </source>
</evidence>